<evidence type="ECO:0000256" key="3">
    <source>
        <dbReference type="ARBA" id="ARBA00023002"/>
    </source>
</evidence>
<dbReference type="PANTHER" id="PTHR11645">
    <property type="entry name" value="PYRROLINE-5-CARBOXYLATE REDUCTASE"/>
    <property type="match status" value="1"/>
</dbReference>
<dbReference type="KEGG" id="hara:AArcS_0931"/>
<dbReference type="InterPro" id="IPR000304">
    <property type="entry name" value="Pyrroline-COOH_reductase"/>
</dbReference>
<evidence type="ECO:0000256" key="1">
    <source>
        <dbReference type="ARBA" id="ARBA00005525"/>
    </source>
</evidence>
<accession>A0A897MT03</accession>
<dbReference type="SUPFAM" id="SSF48179">
    <property type="entry name" value="6-phosphogluconate dehydrogenase C-terminal domain-like"/>
    <property type="match status" value="1"/>
</dbReference>
<comment type="catalytic activity">
    <reaction evidence="4">
        <text>L-proline + NAD(+) = (S)-1-pyrroline-5-carboxylate + NADH + 2 H(+)</text>
        <dbReference type="Rhea" id="RHEA:14105"/>
        <dbReference type="ChEBI" id="CHEBI:15378"/>
        <dbReference type="ChEBI" id="CHEBI:17388"/>
        <dbReference type="ChEBI" id="CHEBI:57540"/>
        <dbReference type="ChEBI" id="CHEBI:57945"/>
        <dbReference type="ChEBI" id="CHEBI:60039"/>
        <dbReference type="EC" id="1.5.1.2"/>
    </reaction>
</comment>
<dbReference type="SUPFAM" id="SSF51735">
    <property type="entry name" value="NAD(P)-binding Rossmann-fold domains"/>
    <property type="match status" value="1"/>
</dbReference>
<keyword evidence="4" id="KW-0028">Amino-acid biosynthesis</keyword>
<dbReference type="Pfam" id="PF03807">
    <property type="entry name" value="F420_oxidored"/>
    <property type="match status" value="1"/>
</dbReference>
<sequence length="259" mass="26849">MTDVSIIGCGNMGSALIEGLADSDAHRVTAIDVDPDALAAVEAYSDWTTDDIDVAAESDVVIIAVKPDVVGAILDELELSPDHTLVTFAAGVSTDFVAGRTPATVVRVMPNLAAATRNMAAAVTGDTVTDEVREILGTVGEFAEIDEAQMDIATAVNGSGPAFVYYLIQGMKQAGIEGGLDPEQAETLAAQTFKGAAETALRSEDSLDEMIDAVCSPNGTTIEGMEVLWDSDVHRELGGAVAAAEERSAELSEEATENA</sequence>
<dbReference type="GO" id="GO:0055129">
    <property type="term" value="P:L-proline biosynthetic process"/>
    <property type="evidence" value="ECO:0007669"/>
    <property type="project" value="UniProtKB-UniRule"/>
</dbReference>
<dbReference type="PIRSF" id="PIRSF000193">
    <property type="entry name" value="Pyrrol-5-carb_rd"/>
    <property type="match status" value="1"/>
</dbReference>
<name>A0A897MT03_9EURY</name>
<dbReference type="HAMAP" id="MF_01925">
    <property type="entry name" value="P5C_reductase"/>
    <property type="match status" value="1"/>
</dbReference>
<evidence type="ECO:0000256" key="5">
    <source>
        <dbReference type="NCBIfam" id="TIGR00112"/>
    </source>
</evidence>
<dbReference type="GO" id="GO:0005737">
    <property type="term" value="C:cytoplasm"/>
    <property type="evidence" value="ECO:0007669"/>
    <property type="project" value="UniProtKB-SubCell"/>
</dbReference>
<feature type="binding site" evidence="6">
    <location>
        <begin position="64"/>
        <end position="67"/>
    </location>
    <ligand>
        <name>NADP(+)</name>
        <dbReference type="ChEBI" id="CHEBI:58349"/>
    </ligand>
</feature>
<dbReference type="AlphaFoldDB" id="A0A897MT03"/>
<keyword evidence="4" id="KW-0641">Proline biosynthesis</keyword>
<dbReference type="PANTHER" id="PTHR11645:SF0">
    <property type="entry name" value="PYRROLINE-5-CARBOXYLATE REDUCTASE 3"/>
    <property type="match status" value="1"/>
</dbReference>
<dbReference type="GO" id="GO:0004735">
    <property type="term" value="F:pyrroline-5-carboxylate reductase activity"/>
    <property type="evidence" value="ECO:0007669"/>
    <property type="project" value="UniProtKB-UniRule"/>
</dbReference>
<dbReference type="Proteomes" id="UP000663586">
    <property type="component" value="Chromosome"/>
</dbReference>
<dbReference type="GeneID" id="70684317"/>
<dbReference type="InterPro" id="IPR036291">
    <property type="entry name" value="NAD(P)-bd_dom_sf"/>
</dbReference>
<dbReference type="InterPro" id="IPR008927">
    <property type="entry name" value="6-PGluconate_DH-like_C_sf"/>
</dbReference>
<keyword evidence="2 4" id="KW-0521">NADP</keyword>
<dbReference type="Gene3D" id="1.10.3730.10">
    <property type="entry name" value="ProC C-terminal domain-like"/>
    <property type="match status" value="1"/>
</dbReference>
<dbReference type="RefSeq" id="WP_238479284.1">
    <property type="nucleotide sequence ID" value="NZ_CP064786.1"/>
</dbReference>
<dbReference type="EMBL" id="CP064786">
    <property type="protein sequence ID" value="QSG02153.1"/>
    <property type="molecule type" value="Genomic_DNA"/>
</dbReference>
<comment type="similarity">
    <text evidence="1 4">Belongs to the pyrroline-5-carboxylate reductase family.</text>
</comment>
<evidence type="ECO:0000259" key="8">
    <source>
        <dbReference type="Pfam" id="PF14748"/>
    </source>
</evidence>
<evidence type="ECO:0000259" key="7">
    <source>
        <dbReference type="Pfam" id="PF03807"/>
    </source>
</evidence>
<dbReference type="FunFam" id="1.10.3730.10:FF:000001">
    <property type="entry name" value="Pyrroline-5-carboxylate reductase"/>
    <property type="match status" value="1"/>
</dbReference>
<comment type="subcellular location">
    <subcellularLocation>
        <location evidence="4">Cytoplasm</location>
    </subcellularLocation>
</comment>
<protein>
    <recommendedName>
        <fullName evidence="4 5">Pyrroline-5-carboxylate reductase</fullName>
        <shortName evidence="4">P5C reductase</shortName>
        <shortName evidence="4">P5CR</shortName>
        <ecNumber evidence="4 5">1.5.1.2</ecNumber>
    </recommendedName>
    <alternativeName>
        <fullName evidence="4">PCA reductase</fullName>
    </alternativeName>
</protein>
<feature type="domain" description="Pyrroline-5-carboxylate reductase dimerisation" evidence="8">
    <location>
        <begin position="147"/>
        <end position="251"/>
    </location>
</feature>
<evidence type="ECO:0000313" key="10">
    <source>
        <dbReference type="Proteomes" id="UP000663586"/>
    </source>
</evidence>
<keyword evidence="4" id="KW-0963">Cytoplasm</keyword>
<evidence type="ECO:0000256" key="2">
    <source>
        <dbReference type="ARBA" id="ARBA00022857"/>
    </source>
</evidence>
<dbReference type="EC" id="1.5.1.2" evidence="4 5"/>
<feature type="domain" description="Pyrroline-5-carboxylate reductase catalytic N-terminal" evidence="7">
    <location>
        <begin position="4"/>
        <end position="91"/>
    </location>
</feature>
<dbReference type="InterPro" id="IPR028939">
    <property type="entry name" value="P5C_Rdtase_cat_N"/>
</dbReference>
<comment type="function">
    <text evidence="4">Catalyzes the reduction of 1-pyrroline-5-carboxylate (PCA) to L-proline.</text>
</comment>
<comment type="pathway">
    <text evidence="4">Amino-acid biosynthesis; L-proline biosynthesis; L-proline from L-glutamate 5-semialdehyde: step 1/1.</text>
</comment>
<dbReference type="Pfam" id="PF14748">
    <property type="entry name" value="P5CR_dimer"/>
    <property type="match status" value="1"/>
</dbReference>
<proteinExistence type="inferred from homology"/>
<gene>
    <name evidence="9" type="primary">proC2</name>
    <name evidence="4" type="synonym">proC</name>
    <name evidence="9" type="ORF">AArcS_0931</name>
</gene>
<dbReference type="Gene3D" id="3.40.50.720">
    <property type="entry name" value="NAD(P)-binding Rossmann-like Domain"/>
    <property type="match status" value="1"/>
</dbReference>
<dbReference type="UniPathway" id="UPA00098">
    <property type="reaction ID" value="UER00361"/>
</dbReference>
<feature type="binding site" evidence="6">
    <location>
        <begin position="7"/>
        <end position="12"/>
    </location>
    <ligand>
        <name>NADP(+)</name>
        <dbReference type="ChEBI" id="CHEBI:58349"/>
    </ligand>
</feature>
<comment type="catalytic activity">
    <reaction evidence="4">
        <text>L-proline + NADP(+) = (S)-1-pyrroline-5-carboxylate + NADPH + 2 H(+)</text>
        <dbReference type="Rhea" id="RHEA:14109"/>
        <dbReference type="ChEBI" id="CHEBI:15378"/>
        <dbReference type="ChEBI" id="CHEBI:17388"/>
        <dbReference type="ChEBI" id="CHEBI:57783"/>
        <dbReference type="ChEBI" id="CHEBI:58349"/>
        <dbReference type="ChEBI" id="CHEBI:60039"/>
        <dbReference type="EC" id="1.5.1.2"/>
    </reaction>
</comment>
<evidence type="ECO:0000256" key="4">
    <source>
        <dbReference type="HAMAP-Rule" id="MF_01925"/>
    </source>
</evidence>
<evidence type="ECO:0000256" key="6">
    <source>
        <dbReference type="PIRSR" id="PIRSR000193-1"/>
    </source>
</evidence>
<evidence type="ECO:0000313" key="9">
    <source>
        <dbReference type="EMBL" id="QSG02153.1"/>
    </source>
</evidence>
<organism evidence="9 10">
    <name type="scientific">Natranaeroarchaeum sulfidigenes</name>
    <dbReference type="NCBI Taxonomy" id="2784880"/>
    <lineage>
        <taxon>Archaea</taxon>
        <taxon>Methanobacteriati</taxon>
        <taxon>Methanobacteriota</taxon>
        <taxon>Stenosarchaea group</taxon>
        <taxon>Halobacteria</taxon>
        <taxon>Halobacteriales</taxon>
        <taxon>Natronoarchaeaceae</taxon>
        <taxon>Natranaeroarchaeum</taxon>
    </lineage>
</organism>
<keyword evidence="3 4" id="KW-0560">Oxidoreductase</keyword>
<reference evidence="9" key="1">
    <citation type="submission" date="2020-11" db="EMBL/GenBank/DDBJ databases">
        <title>Carbohydrate-dependent, anaerobic sulfur respiration: A novel catabolism in halophilic archaea.</title>
        <authorList>
            <person name="Sorokin D.Y."/>
            <person name="Messina E."/>
            <person name="Smedile F."/>
            <person name="La Cono V."/>
            <person name="Hallsworth J.E."/>
            <person name="Yakimov M.M."/>
        </authorList>
    </citation>
    <scope>NUCLEOTIDE SEQUENCE</scope>
    <source>
        <strain evidence="9">AArc-S</strain>
    </source>
</reference>
<dbReference type="InterPro" id="IPR029036">
    <property type="entry name" value="P5CR_dimer"/>
</dbReference>
<dbReference type="NCBIfam" id="TIGR00112">
    <property type="entry name" value="proC"/>
    <property type="match status" value="1"/>
</dbReference>
<keyword evidence="10" id="KW-1185">Reference proteome</keyword>